<dbReference type="EMBL" id="WHWB01018792">
    <property type="protein sequence ID" value="KAJ7428718.1"/>
    <property type="molecule type" value="Genomic_DNA"/>
</dbReference>
<keyword evidence="3" id="KW-1185">Reference proteome</keyword>
<reference evidence="2" key="1">
    <citation type="submission" date="2019-10" db="EMBL/GenBank/DDBJ databases">
        <authorList>
            <person name="Soares A.E.R."/>
            <person name="Aleixo A."/>
            <person name="Schneider P."/>
            <person name="Miyaki C.Y."/>
            <person name="Schneider M.P."/>
            <person name="Mello C."/>
            <person name="Vasconcelos A.T.R."/>
        </authorList>
    </citation>
    <scope>NUCLEOTIDE SEQUENCE</scope>
    <source>
        <tissue evidence="2">Muscle</tissue>
    </source>
</reference>
<organism evidence="2 3">
    <name type="scientific">Willisornis vidua</name>
    <name type="common">Xingu scale-backed antbird</name>
    <dbReference type="NCBI Taxonomy" id="1566151"/>
    <lineage>
        <taxon>Eukaryota</taxon>
        <taxon>Metazoa</taxon>
        <taxon>Chordata</taxon>
        <taxon>Craniata</taxon>
        <taxon>Vertebrata</taxon>
        <taxon>Euteleostomi</taxon>
        <taxon>Archelosauria</taxon>
        <taxon>Archosauria</taxon>
        <taxon>Dinosauria</taxon>
        <taxon>Saurischia</taxon>
        <taxon>Theropoda</taxon>
        <taxon>Coelurosauria</taxon>
        <taxon>Aves</taxon>
        <taxon>Neognathae</taxon>
        <taxon>Neoaves</taxon>
        <taxon>Telluraves</taxon>
        <taxon>Australaves</taxon>
        <taxon>Passeriformes</taxon>
        <taxon>Thamnophilidae</taxon>
        <taxon>Willisornis</taxon>
    </lineage>
</organism>
<comment type="caution">
    <text evidence="2">The sequence shown here is derived from an EMBL/GenBank/DDBJ whole genome shotgun (WGS) entry which is preliminary data.</text>
</comment>
<feature type="region of interest" description="Disordered" evidence="1">
    <location>
        <begin position="1"/>
        <end position="32"/>
    </location>
</feature>
<sequence length="147" mass="15749">MDHCQRVEDRIGNGNMPSKTRVVPVQTTESGAQTQHEANAVSETQTQAEVNKAPVHSVETQTQVAEANTVSVCLVETQTQAANLDKAISTVPATTLAETQIQAEANTVCVPRQSSLGEKLIMCFELCFAENQTPEEKDPNKAGTGIP</sequence>
<evidence type="ECO:0000256" key="1">
    <source>
        <dbReference type="SAM" id="MobiDB-lite"/>
    </source>
</evidence>
<feature type="compositionally biased region" description="Basic and acidic residues" evidence="1">
    <location>
        <begin position="1"/>
        <end position="11"/>
    </location>
</feature>
<proteinExistence type="predicted"/>
<accession>A0ABQ9E0K1</accession>
<gene>
    <name evidence="2" type="ORF">WISP_00917</name>
</gene>
<name>A0ABQ9E0K1_9PASS</name>
<protein>
    <submittedName>
        <fullName evidence="2">Uncharacterized protein</fullName>
    </submittedName>
</protein>
<dbReference type="Proteomes" id="UP001145742">
    <property type="component" value="Unassembled WGS sequence"/>
</dbReference>
<evidence type="ECO:0000313" key="2">
    <source>
        <dbReference type="EMBL" id="KAJ7428718.1"/>
    </source>
</evidence>
<evidence type="ECO:0000313" key="3">
    <source>
        <dbReference type="Proteomes" id="UP001145742"/>
    </source>
</evidence>